<dbReference type="RefSeq" id="WP_131284757.1">
    <property type="nucleotide sequence ID" value="NZ_RXLP01000025.1"/>
</dbReference>
<proteinExistence type="predicted"/>
<gene>
    <name evidence="1" type="ORF">EJ419_06310</name>
</gene>
<protein>
    <submittedName>
        <fullName evidence="1">Uncharacterized protein</fullName>
    </submittedName>
</protein>
<dbReference type="OrthoDB" id="3234190at2"/>
<dbReference type="Proteomes" id="UP000291289">
    <property type="component" value="Unassembled WGS sequence"/>
</dbReference>
<dbReference type="AlphaFoldDB" id="A0A4R0QNS7"/>
<evidence type="ECO:0000313" key="2">
    <source>
        <dbReference type="Proteomes" id="UP000291289"/>
    </source>
</evidence>
<reference evidence="1 2" key="1">
    <citation type="submission" date="2018-12" db="EMBL/GenBank/DDBJ databases">
        <title>Alloscrdovia theropitheci sp. nov: a novel taxon from the feces of the bleeding-herat monkey (Theropithecus geleda).</title>
        <authorList>
            <person name="Modesto M."/>
        </authorList>
    </citation>
    <scope>NUCLEOTIDE SEQUENCE [LARGE SCALE GENOMIC DNA]</scope>
    <source>
        <strain evidence="1 2">GLDI4/2</strain>
    </source>
</reference>
<accession>A0A4R0QNS7</accession>
<comment type="caution">
    <text evidence="1">The sequence shown here is derived from an EMBL/GenBank/DDBJ whole genome shotgun (WGS) entry which is preliminary data.</text>
</comment>
<organism evidence="1 2">
    <name type="scientific">Alloscardovia theropitheci</name>
    <dbReference type="NCBI Taxonomy" id="2496842"/>
    <lineage>
        <taxon>Bacteria</taxon>
        <taxon>Bacillati</taxon>
        <taxon>Actinomycetota</taxon>
        <taxon>Actinomycetes</taxon>
        <taxon>Bifidobacteriales</taxon>
        <taxon>Bifidobacteriaceae</taxon>
        <taxon>Alloscardovia</taxon>
    </lineage>
</organism>
<keyword evidence="2" id="KW-1185">Reference proteome</keyword>
<evidence type="ECO:0000313" key="1">
    <source>
        <dbReference type="EMBL" id="TCD53862.1"/>
    </source>
</evidence>
<name>A0A4R0QNS7_9BIFI</name>
<dbReference type="EMBL" id="RXLP01000025">
    <property type="protein sequence ID" value="TCD53862.1"/>
    <property type="molecule type" value="Genomic_DNA"/>
</dbReference>
<sequence length="89" mass="9980">MPHTTTKIPSFLHGDRACTYTLDDVVEAIQGATLVRHYTKKGLTYAKVIGPYHADALIPFLEIIMRIDAAGRIHVFHVNALQDGFMNRD</sequence>